<dbReference type="GO" id="GO:0005525">
    <property type="term" value="F:GTP binding"/>
    <property type="evidence" value="ECO:0007669"/>
    <property type="project" value="UniProtKB-KW"/>
</dbReference>
<evidence type="ECO:0000256" key="6">
    <source>
        <dbReference type="ARBA" id="ARBA00023289"/>
    </source>
</evidence>
<evidence type="ECO:0000313" key="9">
    <source>
        <dbReference type="EMBL" id="CDW82707.1"/>
    </source>
</evidence>
<dbReference type="PRINTS" id="PR00449">
    <property type="entry name" value="RASTRNSFRMNG"/>
</dbReference>
<dbReference type="FunFam" id="3.40.50.300:FF:000067">
    <property type="entry name" value="ras-related protein RABA1f"/>
    <property type="match status" value="1"/>
</dbReference>
<dbReference type="InterPro" id="IPR050209">
    <property type="entry name" value="Rab_GTPases_membrane_traffic"/>
</dbReference>
<dbReference type="PROSITE" id="PS51420">
    <property type="entry name" value="RHO"/>
    <property type="match status" value="1"/>
</dbReference>
<dbReference type="SMART" id="SM00176">
    <property type="entry name" value="RAN"/>
    <property type="match status" value="1"/>
</dbReference>
<dbReference type="SMART" id="SM00175">
    <property type="entry name" value="RAB"/>
    <property type="match status" value="1"/>
</dbReference>
<dbReference type="PROSITE" id="PS51419">
    <property type="entry name" value="RAB"/>
    <property type="match status" value="1"/>
</dbReference>
<proteinExistence type="inferred from homology"/>
<keyword evidence="10" id="KW-1185">Reference proteome</keyword>
<keyword evidence="4" id="KW-0472">Membrane</keyword>
<dbReference type="GO" id="GO:0003924">
    <property type="term" value="F:GTPase activity"/>
    <property type="evidence" value="ECO:0007669"/>
    <property type="project" value="InterPro"/>
</dbReference>
<keyword evidence="2" id="KW-0547">Nucleotide-binding</keyword>
<evidence type="ECO:0000256" key="4">
    <source>
        <dbReference type="ARBA" id="ARBA00023136"/>
    </source>
</evidence>
<evidence type="ECO:0000256" key="1">
    <source>
        <dbReference type="ARBA" id="ARBA00006270"/>
    </source>
</evidence>
<evidence type="ECO:0000313" key="10">
    <source>
        <dbReference type="Proteomes" id="UP000039865"/>
    </source>
</evidence>
<dbReference type="PANTHER" id="PTHR47979">
    <property type="entry name" value="DRAB11-RELATED"/>
    <property type="match status" value="1"/>
</dbReference>
<accession>A0A078AMV4</accession>
<evidence type="ECO:0000256" key="3">
    <source>
        <dbReference type="ARBA" id="ARBA00023134"/>
    </source>
</evidence>
<evidence type="ECO:0000256" key="8">
    <source>
        <dbReference type="SAM" id="MobiDB-lite"/>
    </source>
</evidence>
<gene>
    <name evidence="9" type="primary">Contig13098.g13963</name>
    <name evidence="9" type="ORF">STYLEM_11740</name>
</gene>
<keyword evidence="6" id="KW-0636">Prenylation</keyword>
<comment type="subcellular location">
    <subcellularLocation>
        <location evidence="7">Endomembrane system</location>
        <topology evidence="7">Lipid-anchor</topology>
    </subcellularLocation>
</comment>
<dbReference type="NCBIfam" id="TIGR00231">
    <property type="entry name" value="small_GTP"/>
    <property type="match status" value="1"/>
</dbReference>
<dbReference type="SMART" id="SM00173">
    <property type="entry name" value="RAS"/>
    <property type="match status" value="1"/>
</dbReference>
<keyword evidence="3" id="KW-0342">GTP-binding</keyword>
<keyword evidence="5" id="KW-0449">Lipoprotein</keyword>
<evidence type="ECO:0000256" key="5">
    <source>
        <dbReference type="ARBA" id="ARBA00023288"/>
    </source>
</evidence>
<organism evidence="9 10">
    <name type="scientific">Stylonychia lemnae</name>
    <name type="common">Ciliate</name>
    <dbReference type="NCBI Taxonomy" id="5949"/>
    <lineage>
        <taxon>Eukaryota</taxon>
        <taxon>Sar</taxon>
        <taxon>Alveolata</taxon>
        <taxon>Ciliophora</taxon>
        <taxon>Intramacronucleata</taxon>
        <taxon>Spirotrichea</taxon>
        <taxon>Stichotrichia</taxon>
        <taxon>Sporadotrichida</taxon>
        <taxon>Oxytrichidae</taxon>
        <taxon>Stylonychinae</taxon>
        <taxon>Stylonychia</taxon>
    </lineage>
</organism>
<dbReference type="InterPro" id="IPR001806">
    <property type="entry name" value="Small_GTPase"/>
</dbReference>
<dbReference type="InterPro" id="IPR027417">
    <property type="entry name" value="P-loop_NTPase"/>
</dbReference>
<dbReference type="InterPro" id="IPR005225">
    <property type="entry name" value="Small_GTP-bd"/>
</dbReference>
<protein>
    <submittedName>
        <fullName evidence="9">Ras-related protein rab-11b</fullName>
    </submittedName>
</protein>
<dbReference type="SUPFAM" id="SSF52540">
    <property type="entry name" value="P-loop containing nucleoside triphosphate hydrolases"/>
    <property type="match status" value="1"/>
</dbReference>
<comment type="similarity">
    <text evidence="1">Belongs to the small GTPase superfamily. Rab family.</text>
</comment>
<dbReference type="OMA" id="NFIIKAQ"/>
<dbReference type="Proteomes" id="UP000039865">
    <property type="component" value="Unassembled WGS sequence"/>
</dbReference>
<dbReference type="PROSITE" id="PS51421">
    <property type="entry name" value="RAS"/>
    <property type="match status" value="1"/>
</dbReference>
<dbReference type="OrthoDB" id="9989112at2759"/>
<dbReference type="EMBL" id="CCKQ01011169">
    <property type="protein sequence ID" value="CDW82707.1"/>
    <property type="molecule type" value="Genomic_DNA"/>
</dbReference>
<evidence type="ECO:0000256" key="2">
    <source>
        <dbReference type="ARBA" id="ARBA00022741"/>
    </source>
</evidence>
<dbReference type="InParanoid" id="A0A078AMV4"/>
<evidence type="ECO:0000256" key="7">
    <source>
        <dbReference type="ARBA" id="ARBA00037868"/>
    </source>
</evidence>
<sequence length="267" mass="29896">METYCDSNYYDFLFKIVLVGDSGVGKSNLLSRFINNEFYDNSSTTIGVEFQTKSMQIQGQLVKSQIWDTAGQERYRALTSAYYRNAVGALLIYDITDKRSFENLKKWVSELRNHSQQNTVLILVGNKCDLTTQRAVKIEDAERYAAHESKISQTLNLLDMAFIETSALNAKNVKVAFTNLINEIYKLARMGKFSDQNGTMDGMFGNNISSTADGSKPRSGQGFGKGNNLSISGINNNKSIILSSQDHKNKQSILEQGKKNNNKCCIK</sequence>
<dbReference type="Gene3D" id="3.40.50.300">
    <property type="entry name" value="P-loop containing nucleotide triphosphate hydrolases"/>
    <property type="match status" value="1"/>
</dbReference>
<reference evidence="9 10" key="1">
    <citation type="submission" date="2014-06" db="EMBL/GenBank/DDBJ databases">
        <authorList>
            <person name="Swart Estienne"/>
        </authorList>
    </citation>
    <scope>NUCLEOTIDE SEQUENCE [LARGE SCALE GENOMIC DNA]</scope>
    <source>
        <strain evidence="9 10">130c</strain>
    </source>
</reference>
<dbReference type="Pfam" id="PF00071">
    <property type="entry name" value="Ras"/>
    <property type="match status" value="1"/>
</dbReference>
<dbReference type="CDD" id="cd01868">
    <property type="entry name" value="Rab11_like"/>
    <property type="match status" value="1"/>
</dbReference>
<dbReference type="SMART" id="SM00174">
    <property type="entry name" value="RHO"/>
    <property type="match status" value="1"/>
</dbReference>
<feature type="region of interest" description="Disordered" evidence="8">
    <location>
        <begin position="209"/>
        <end position="228"/>
    </location>
</feature>
<dbReference type="AlphaFoldDB" id="A0A078AMV4"/>
<dbReference type="GO" id="GO:0012505">
    <property type="term" value="C:endomembrane system"/>
    <property type="evidence" value="ECO:0007669"/>
    <property type="project" value="UniProtKB-SubCell"/>
</dbReference>
<name>A0A078AMV4_STYLE</name>